<dbReference type="AlphaFoldDB" id="A0ABD0J3F3"/>
<feature type="region of interest" description="Disordered" evidence="1">
    <location>
        <begin position="1"/>
        <end position="20"/>
    </location>
</feature>
<evidence type="ECO:0000313" key="3">
    <source>
        <dbReference type="Proteomes" id="UP001519460"/>
    </source>
</evidence>
<proteinExistence type="predicted"/>
<evidence type="ECO:0000313" key="2">
    <source>
        <dbReference type="EMBL" id="KAK7456523.1"/>
    </source>
</evidence>
<keyword evidence="3" id="KW-1185">Reference proteome</keyword>
<feature type="compositionally biased region" description="Polar residues" evidence="1">
    <location>
        <begin position="61"/>
        <end position="87"/>
    </location>
</feature>
<evidence type="ECO:0000256" key="1">
    <source>
        <dbReference type="SAM" id="MobiDB-lite"/>
    </source>
</evidence>
<protein>
    <submittedName>
        <fullName evidence="2">Uncharacterized protein</fullName>
    </submittedName>
</protein>
<accession>A0ABD0J3F3</accession>
<comment type="caution">
    <text evidence="2">The sequence shown here is derived from an EMBL/GenBank/DDBJ whole genome shotgun (WGS) entry which is preliminary data.</text>
</comment>
<dbReference type="EMBL" id="JACVVK020000684">
    <property type="protein sequence ID" value="KAK7456523.1"/>
    <property type="molecule type" value="Genomic_DNA"/>
</dbReference>
<reference evidence="2 3" key="1">
    <citation type="journal article" date="2023" name="Sci. Data">
        <title>Genome assembly of the Korean intertidal mud-creeper Batillaria attramentaria.</title>
        <authorList>
            <person name="Patra A.K."/>
            <person name="Ho P.T."/>
            <person name="Jun S."/>
            <person name="Lee S.J."/>
            <person name="Kim Y."/>
            <person name="Won Y.J."/>
        </authorList>
    </citation>
    <scope>NUCLEOTIDE SEQUENCE [LARGE SCALE GENOMIC DNA]</scope>
    <source>
        <strain evidence="2">Wonlab-2016</strain>
    </source>
</reference>
<name>A0ABD0J3F3_9CAEN</name>
<organism evidence="2 3">
    <name type="scientific">Batillaria attramentaria</name>
    <dbReference type="NCBI Taxonomy" id="370345"/>
    <lineage>
        <taxon>Eukaryota</taxon>
        <taxon>Metazoa</taxon>
        <taxon>Spiralia</taxon>
        <taxon>Lophotrochozoa</taxon>
        <taxon>Mollusca</taxon>
        <taxon>Gastropoda</taxon>
        <taxon>Caenogastropoda</taxon>
        <taxon>Sorbeoconcha</taxon>
        <taxon>Cerithioidea</taxon>
        <taxon>Batillariidae</taxon>
        <taxon>Batillaria</taxon>
    </lineage>
</organism>
<gene>
    <name evidence="2" type="ORF">BaRGS_00039379</name>
</gene>
<feature type="region of interest" description="Disordered" evidence="1">
    <location>
        <begin position="49"/>
        <end position="87"/>
    </location>
</feature>
<sequence>MRKSRTEQMSTKSPAAEDAESVFPDILALTSHDLLSRSLQTKQVRGMMQESDDFRQDQHSIRQTSRMIQESTHKPTSPLTNCRTDSSVGQIARSLQTTRTGQVARQIGQPLGGFLPIALTGRPSGDDHSPWDRGRGEEGGAAEVLFGRIHIFLLALEDD</sequence>
<dbReference type="Proteomes" id="UP001519460">
    <property type="component" value="Unassembled WGS sequence"/>
</dbReference>